<dbReference type="Proteomes" id="UP001328107">
    <property type="component" value="Unassembled WGS sequence"/>
</dbReference>
<dbReference type="PROSITE" id="PS00131">
    <property type="entry name" value="CARBOXYPEPT_SER_SER"/>
    <property type="match status" value="1"/>
</dbReference>
<dbReference type="PANTHER" id="PTHR11802:SF418">
    <property type="entry name" value="SERINE CARBOXYPEPTIDASE CTSA-1.1"/>
    <property type="match status" value="1"/>
</dbReference>
<proteinExistence type="inferred from homology"/>
<dbReference type="EC" id="3.4.16.-" evidence="2"/>
<organism evidence="3 4">
    <name type="scientific">Pristionchus mayeri</name>
    <dbReference type="NCBI Taxonomy" id="1317129"/>
    <lineage>
        <taxon>Eukaryota</taxon>
        <taxon>Metazoa</taxon>
        <taxon>Ecdysozoa</taxon>
        <taxon>Nematoda</taxon>
        <taxon>Chromadorea</taxon>
        <taxon>Rhabditida</taxon>
        <taxon>Rhabditina</taxon>
        <taxon>Diplogasteromorpha</taxon>
        <taxon>Diplogasteroidea</taxon>
        <taxon>Neodiplogasteridae</taxon>
        <taxon>Pristionchus</taxon>
    </lineage>
</organism>
<gene>
    <name evidence="3" type="ORF">PMAYCL1PPCAC_04688</name>
</gene>
<evidence type="ECO:0000313" key="4">
    <source>
        <dbReference type="Proteomes" id="UP001328107"/>
    </source>
</evidence>
<feature type="non-terminal residue" evidence="3">
    <location>
        <position position="142"/>
    </location>
</feature>
<keyword evidence="2" id="KW-0378">Hydrolase</keyword>
<sequence length="142" mass="15928">EHGPYILDTKTGTLRYNDFSWNQYSNVLYIESPGNVGFSRVNKTNHAINDTQVAAMNMRALEEFMTRVHPRYVNRDFFITGESYAGTYIPYLTVAILTGLENGTFTNANFKGIAMGNAAMDGFSRTIAPLLQLWSMGSIPQK</sequence>
<feature type="non-terminal residue" evidence="3">
    <location>
        <position position="1"/>
    </location>
</feature>
<keyword evidence="2" id="KW-0121">Carboxypeptidase</keyword>
<dbReference type="AlphaFoldDB" id="A0AAN4Z543"/>
<comment type="caution">
    <text evidence="3">The sequence shown here is derived from an EMBL/GenBank/DDBJ whole genome shotgun (WGS) entry which is preliminary data.</text>
</comment>
<dbReference type="EMBL" id="BTRK01000002">
    <property type="protein sequence ID" value="GMR34493.1"/>
    <property type="molecule type" value="Genomic_DNA"/>
</dbReference>
<dbReference type="GO" id="GO:0004185">
    <property type="term" value="F:serine-type carboxypeptidase activity"/>
    <property type="evidence" value="ECO:0007669"/>
    <property type="project" value="UniProtKB-UniRule"/>
</dbReference>
<evidence type="ECO:0000313" key="3">
    <source>
        <dbReference type="EMBL" id="GMR34493.1"/>
    </source>
</evidence>
<name>A0AAN4Z543_9BILA</name>
<evidence type="ECO:0000256" key="1">
    <source>
        <dbReference type="ARBA" id="ARBA00009431"/>
    </source>
</evidence>
<dbReference type="InterPro" id="IPR029058">
    <property type="entry name" value="AB_hydrolase_fold"/>
</dbReference>
<accession>A0AAN4Z543</accession>
<evidence type="ECO:0000256" key="2">
    <source>
        <dbReference type="RuleBase" id="RU361156"/>
    </source>
</evidence>
<dbReference type="SUPFAM" id="SSF53474">
    <property type="entry name" value="alpha/beta-Hydrolases"/>
    <property type="match status" value="1"/>
</dbReference>
<keyword evidence="4" id="KW-1185">Reference proteome</keyword>
<dbReference type="PRINTS" id="PR00724">
    <property type="entry name" value="CRBOXYPTASEC"/>
</dbReference>
<keyword evidence="2" id="KW-0645">Protease</keyword>
<protein>
    <recommendedName>
        <fullName evidence="2">Carboxypeptidase</fullName>
        <ecNumber evidence="2">3.4.16.-</ecNumber>
    </recommendedName>
</protein>
<dbReference type="InterPro" id="IPR018202">
    <property type="entry name" value="Ser_caboxypep_ser_AS"/>
</dbReference>
<dbReference type="PANTHER" id="PTHR11802">
    <property type="entry name" value="SERINE PROTEASE FAMILY S10 SERINE CARBOXYPEPTIDASE"/>
    <property type="match status" value="1"/>
</dbReference>
<dbReference type="Pfam" id="PF00450">
    <property type="entry name" value="Peptidase_S10"/>
    <property type="match status" value="1"/>
</dbReference>
<dbReference type="GO" id="GO:0006508">
    <property type="term" value="P:proteolysis"/>
    <property type="evidence" value="ECO:0007669"/>
    <property type="project" value="UniProtKB-KW"/>
</dbReference>
<dbReference type="Gene3D" id="3.40.50.1820">
    <property type="entry name" value="alpha/beta hydrolase"/>
    <property type="match status" value="1"/>
</dbReference>
<comment type="similarity">
    <text evidence="1 2">Belongs to the peptidase S10 family.</text>
</comment>
<reference evidence="4" key="1">
    <citation type="submission" date="2022-10" db="EMBL/GenBank/DDBJ databases">
        <title>Genome assembly of Pristionchus species.</title>
        <authorList>
            <person name="Yoshida K."/>
            <person name="Sommer R.J."/>
        </authorList>
    </citation>
    <scope>NUCLEOTIDE SEQUENCE [LARGE SCALE GENOMIC DNA]</scope>
    <source>
        <strain evidence="4">RS5460</strain>
    </source>
</reference>
<dbReference type="InterPro" id="IPR001563">
    <property type="entry name" value="Peptidase_S10"/>
</dbReference>